<evidence type="ECO:0000256" key="12">
    <source>
        <dbReference type="ARBA" id="ARBA00053135"/>
    </source>
</evidence>
<evidence type="ECO:0000256" key="6">
    <source>
        <dbReference type="ARBA" id="ARBA00022759"/>
    </source>
</evidence>
<dbReference type="InterPro" id="IPR003903">
    <property type="entry name" value="UIM_dom"/>
</dbReference>
<feature type="compositionally biased region" description="Acidic residues" evidence="14">
    <location>
        <begin position="1122"/>
        <end position="1136"/>
    </location>
</feature>
<keyword evidence="4" id="KW-0540">Nuclease</keyword>
<dbReference type="GO" id="GO:0016788">
    <property type="term" value="F:hydrolase activity, acting on ester bonds"/>
    <property type="evidence" value="ECO:0007669"/>
    <property type="project" value="InterPro"/>
</dbReference>
<dbReference type="InterPro" id="IPR006084">
    <property type="entry name" value="XPG/Rad2"/>
</dbReference>
<keyword evidence="6" id="KW-0255">Endonuclease</keyword>
<evidence type="ECO:0000256" key="11">
    <source>
        <dbReference type="ARBA" id="ARBA00023242"/>
    </source>
</evidence>
<comment type="cofactor">
    <cofactor evidence="1">
        <name>Mg(2+)</name>
        <dbReference type="ChEBI" id="CHEBI:18420"/>
    </cofactor>
</comment>
<evidence type="ECO:0000256" key="2">
    <source>
        <dbReference type="ARBA" id="ARBA00004123"/>
    </source>
</evidence>
<keyword evidence="13" id="KW-0175">Coiled coil</keyword>
<dbReference type="SMART" id="SM00484">
    <property type="entry name" value="XPGI"/>
    <property type="match status" value="1"/>
</dbReference>
<protein>
    <submittedName>
        <fullName evidence="17">PIN domain-like protein</fullName>
    </submittedName>
</protein>
<keyword evidence="10" id="KW-0234">DNA repair</keyword>
<evidence type="ECO:0000313" key="17">
    <source>
        <dbReference type="EMBL" id="PMD24622.1"/>
    </source>
</evidence>
<keyword evidence="8" id="KW-0378">Hydrolase</keyword>
<dbReference type="GO" id="GO:0005634">
    <property type="term" value="C:nucleus"/>
    <property type="evidence" value="ECO:0007669"/>
    <property type="project" value="UniProtKB-SubCell"/>
</dbReference>
<keyword evidence="11" id="KW-0539">Nucleus</keyword>
<dbReference type="FunFam" id="3.40.50.1010:FF:000061">
    <property type="entry name" value="Single-stranded DNA endonuclease (Eurofung)"/>
    <property type="match status" value="1"/>
</dbReference>
<dbReference type="SMART" id="SM00485">
    <property type="entry name" value="XPGN"/>
    <property type="match status" value="1"/>
</dbReference>
<feature type="region of interest" description="Disordered" evidence="14">
    <location>
        <begin position="1086"/>
        <end position="1155"/>
    </location>
</feature>
<feature type="region of interest" description="Disordered" evidence="14">
    <location>
        <begin position="410"/>
        <end position="436"/>
    </location>
</feature>
<feature type="region of interest" description="Disordered" evidence="14">
    <location>
        <begin position="485"/>
        <end position="522"/>
    </location>
</feature>
<dbReference type="GO" id="GO:0046872">
    <property type="term" value="F:metal ion binding"/>
    <property type="evidence" value="ECO:0007669"/>
    <property type="project" value="UniProtKB-KW"/>
</dbReference>
<feature type="coiled-coil region" evidence="13">
    <location>
        <begin position="854"/>
        <end position="881"/>
    </location>
</feature>
<dbReference type="InterPro" id="IPR001044">
    <property type="entry name" value="XPG/Rad2_eukaryotes"/>
</dbReference>
<feature type="region of interest" description="Disordered" evidence="14">
    <location>
        <begin position="608"/>
        <end position="808"/>
    </location>
</feature>
<feature type="domain" description="XPG N-terminal" evidence="16">
    <location>
        <begin position="1"/>
        <end position="98"/>
    </location>
</feature>
<dbReference type="SUPFAM" id="SSF88723">
    <property type="entry name" value="PIN domain-like"/>
    <property type="match status" value="1"/>
</dbReference>
<feature type="compositionally biased region" description="Basic residues" evidence="14">
    <location>
        <begin position="1091"/>
        <end position="1105"/>
    </location>
</feature>
<dbReference type="AlphaFoldDB" id="A0A2J6QEC8"/>
<dbReference type="PANTHER" id="PTHR16171">
    <property type="entry name" value="DNA REPAIR PROTEIN COMPLEMENTING XP-G CELLS-RELATED"/>
    <property type="match status" value="1"/>
</dbReference>
<sequence length="1155" mass="129257">MGVTGLWPILAPSARPTPLPTLNRKRLAVDASIWIYQFLKAVRDKEGNALRNSHVVGFFRRICKLLYFGIKPVFVFDGGAPALKRQTILGRKKRREGRREDAVRTAGKLLAVQMKRRGEEEEEKRKKERERERLGLRNDVDEEEPLPRQEDMVYVGELGMSSAERQRNRTFRKTDQYHLPELENGIEGMGQPNDPRIMSAEELEEYARQFHNGEDVNLYDFSKIDFNGEFFLSLPAGDRYNILNAARLRSRLRMGLSKEQLEEMFPDRMAFSRFQIERVRERNELTQRLMNLNGMNGEDGLFGVGGGRIAGERGREYVLVKNDGVEGGWALGVVSTEKVVGERERPIDVDALHQEVKKDEEDDEEDEDFEDVPVEGLNRLPKAKPNPDQNLSYNDFQAWEMARQRSQIYASRKGESSKSARIPSEEPASLFVDDNTGTSASNGLVLDEEEEELNRAIALSLQQDDAGESNDEEHLRQAIALSLQKNHHVSEPEDEEDFEDVPMPQFEQRPVEAPKPITSSSGGMIAHIVNNRANAAVAKRNPVTIDSDSDSEMDLQSALAKARKQKAPEKRTQPAPVPTNTKNPFDGPLPFEKLDLGTSIFNKKKPAPERLISDVEDGDEEDMAGGFDNALEKEAPRPLPPWMVGKDDIRSQSNVEIVDAPPSRKSPVETLGEVAENSRADPPVSDIQQHRLPSVEAVEAQDEHQEEQEDEEEVDWSESDYGDAVTKSAKAVDASHPAGGRTDAASSRSKSASPEFEDVEMPEANGAAGKQLSAPVSISESPLFEEANMPDPTATFPSEPPSASKPSRLPIEESFERQLDAEFGDFSDPEDEELLAQLAIEAEEHARFASTLNNKSERENQESYERELKALRNQQKKDRRDADEVSHIMVTECQALLRLFGLPYITAPMEAEAQCAELVRLGLVDGVVTDDCDIFLFGGTRVYKNMFNSNKMVECYLADLIEKELSLSRDQLIAIAHLLGSDYTEGLPGERTDEVLVPVIRDMNRREQEGTQSNITRYFDGAVGAGAVGGGVIGNPKEKVVGSKRMKDAVSKLRAKKTQPLGGESRTFADHAVEWAKKNDLTWTEREQEKHLKKSGKGRGKRKARAASAIEEADHVTGDVNTELDADDADESEEEYREPRKIKGKGMAKRKRTKV</sequence>
<keyword evidence="5" id="KW-0479">Metal-binding</keyword>
<dbReference type="STRING" id="1745343.A0A2J6QEC8"/>
<feature type="compositionally biased region" description="Acidic residues" evidence="14">
    <location>
        <begin position="704"/>
        <end position="721"/>
    </location>
</feature>
<keyword evidence="9" id="KW-0460">Magnesium</keyword>
<comment type="similarity">
    <text evidence="3">Belongs to the XPG/RAD2 endonuclease family. XPG subfamily.</text>
</comment>
<evidence type="ECO:0000313" key="18">
    <source>
        <dbReference type="Proteomes" id="UP000235672"/>
    </source>
</evidence>
<dbReference type="Proteomes" id="UP000235672">
    <property type="component" value="Unassembled WGS sequence"/>
</dbReference>
<dbReference type="GO" id="GO:0006289">
    <property type="term" value="P:nucleotide-excision repair"/>
    <property type="evidence" value="ECO:0007669"/>
    <property type="project" value="InterPro"/>
</dbReference>
<evidence type="ECO:0000256" key="9">
    <source>
        <dbReference type="ARBA" id="ARBA00022842"/>
    </source>
</evidence>
<dbReference type="PROSITE" id="PS00841">
    <property type="entry name" value="XPG_1"/>
    <property type="match status" value="1"/>
</dbReference>
<feature type="compositionally biased region" description="Basic residues" evidence="14">
    <location>
        <begin position="1140"/>
        <end position="1155"/>
    </location>
</feature>
<dbReference type="PROSITE" id="PS00842">
    <property type="entry name" value="XPG_2"/>
    <property type="match status" value="1"/>
</dbReference>
<dbReference type="Gene3D" id="3.40.50.1010">
    <property type="entry name" value="5'-nuclease"/>
    <property type="match status" value="2"/>
</dbReference>
<dbReference type="EMBL" id="KZ613472">
    <property type="protein sequence ID" value="PMD24622.1"/>
    <property type="molecule type" value="Genomic_DNA"/>
</dbReference>
<evidence type="ECO:0000256" key="3">
    <source>
        <dbReference type="ARBA" id="ARBA00005283"/>
    </source>
</evidence>
<accession>A0A2J6QEC8</accession>
<evidence type="ECO:0000256" key="13">
    <source>
        <dbReference type="SAM" id="Coils"/>
    </source>
</evidence>
<dbReference type="Pfam" id="PF00752">
    <property type="entry name" value="XPG_N"/>
    <property type="match status" value="1"/>
</dbReference>
<evidence type="ECO:0000256" key="1">
    <source>
        <dbReference type="ARBA" id="ARBA00001946"/>
    </source>
</evidence>
<dbReference type="GO" id="GO:0004520">
    <property type="term" value="F:DNA endonuclease activity"/>
    <property type="evidence" value="ECO:0007669"/>
    <property type="project" value="TreeGrafter"/>
</dbReference>
<evidence type="ECO:0000259" key="15">
    <source>
        <dbReference type="SMART" id="SM00484"/>
    </source>
</evidence>
<dbReference type="CDD" id="cd09868">
    <property type="entry name" value="PIN_XPG_RAD2"/>
    <property type="match status" value="2"/>
</dbReference>
<evidence type="ECO:0000256" key="10">
    <source>
        <dbReference type="ARBA" id="ARBA00023204"/>
    </source>
</evidence>
<dbReference type="PANTHER" id="PTHR16171:SF7">
    <property type="entry name" value="DNA REPAIR PROTEIN RAD2"/>
    <property type="match status" value="1"/>
</dbReference>
<keyword evidence="18" id="KW-1185">Reference proteome</keyword>
<feature type="region of interest" description="Disordered" evidence="14">
    <location>
        <begin position="113"/>
        <end position="147"/>
    </location>
</feature>
<feature type="compositionally biased region" description="Basic and acidic residues" evidence="14">
    <location>
        <begin position="116"/>
        <end position="147"/>
    </location>
</feature>
<feature type="compositionally biased region" description="Acidic residues" evidence="14">
    <location>
        <begin position="614"/>
        <end position="623"/>
    </location>
</feature>
<organism evidence="17 18">
    <name type="scientific">Hyaloscypha hepaticicola</name>
    <dbReference type="NCBI Taxonomy" id="2082293"/>
    <lineage>
        <taxon>Eukaryota</taxon>
        <taxon>Fungi</taxon>
        <taxon>Dikarya</taxon>
        <taxon>Ascomycota</taxon>
        <taxon>Pezizomycotina</taxon>
        <taxon>Leotiomycetes</taxon>
        <taxon>Helotiales</taxon>
        <taxon>Hyaloscyphaceae</taxon>
        <taxon>Hyaloscypha</taxon>
    </lineage>
</organism>
<dbReference type="PRINTS" id="PR00853">
    <property type="entry name" value="XPGRADSUPER"/>
</dbReference>
<dbReference type="OrthoDB" id="31113at2759"/>
<name>A0A2J6QEC8_9HELO</name>
<evidence type="ECO:0000256" key="14">
    <source>
        <dbReference type="SAM" id="MobiDB-lite"/>
    </source>
</evidence>
<comment type="function">
    <text evidence="12">Single-stranded DNA endonuclease involved in excision repair of DNA damaged with UV light, bulky adducts, or cross-linking agents. Essential for the incision step of excision-repair.</text>
</comment>
<dbReference type="InterPro" id="IPR006085">
    <property type="entry name" value="XPG_DNA_repair_N"/>
</dbReference>
<dbReference type="InterPro" id="IPR019974">
    <property type="entry name" value="XPG_CS"/>
</dbReference>
<feature type="region of interest" description="Disordered" evidence="14">
    <location>
        <begin position="542"/>
        <end position="591"/>
    </location>
</feature>
<evidence type="ECO:0000256" key="5">
    <source>
        <dbReference type="ARBA" id="ARBA00022723"/>
    </source>
</evidence>
<evidence type="ECO:0000259" key="16">
    <source>
        <dbReference type="SMART" id="SM00485"/>
    </source>
</evidence>
<gene>
    <name evidence="17" type="ORF">NA56DRAFT_566718</name>
</gene>
<feature type="domain" description="XPG-I" evidence="15">
    <location>
        <begin position="898"/>
        <end position="967"/>
    </location>
</feature>
<dbReference type="Pfam" id="PF00867">
    <property type="entry name" value="XPG_I"/>
    <property type="match status" value="1"/>
</dbReference>
<evidence type="ECO:0000256" key="8">
    <source>
        <dbReference type="ARBA" id="ARBA00022801"/>
    </source>
</evidence>
<dbReference type="GO" id="GO:0003697">
    <property type="term" value="F:single-stranded DNA binding"/>
    <property type="evidence" value="ECO:0007669"/>
    <property type="project" value="InterPro"/>
</dbReference>
<dbReference type="PRINTS" id="PR00066">
    <property type="entry name" value="XRODRMPGMNTG"/>
</dbReference>
<dbReference type="InterPro" id="IPR029060">
    <property type="entry name" value="PIN-like_dom_sf"/>
</dbReference>
<reference evidence="17 18" key="1">
    <citation type="submission" date="2016-05" db="EMBL/GenBank/DDBJ databases">
        <title>A degradative enzymes factory behind the ericoid mycorrhizal symbiosis.</title>
        <authorList>
            <consortium name="DOE Joint Genome Institute"/>
            <person name="Martino E."/>
            <person name="Morin E."/>
            <person name="Grelet G."/>
            <person name="Kuo A."/>
            <person name="Kohler A."/>
            <person name="Daghino S."/>
            <person name="Barry K."/>
            <person name="Choi C."/>
            <person name="Cichocki N."/>
            <person name="Clum A."/>
            <person name="Copeland A."/>
            <person name="Hainaut M."/>
            <person name="Haridas S."/>
            <person name="Labutti K."/>
            <person name="Lindquist E."/>
            <person name="Lipzen A."/>
            <person name="Khouja H.-R."/>
            <person name="Murat C."/>
            <person name="Ohm R."/>
            <person name="Olson A."/>
            <person name="Spatafora J."/>
            <person name="Veneault-Fourrey C."/>
            <person name="Henrissat B."/>
            <person name="Grigoriev I."/>
            <person name="Martin F."/>
            <person name="Perotto S."/>
        </authorList>
    </citation>
    <scope>NUCLEOTIDE SEQUENCE [LARGE SCALE GENOMIC DNA]</scope>
    <source>
        <strain evidence="17 18">UAMH 7357</strain>
    </source>
</reference>
<dbReference type="InterPro" id="IPR006086">
    <property type="entry name" value="XPG-I_dom"/>
</dbReference>
<evidence type="ECO:0000256" key="4">
    <source>
        <dbReference type="ARBA" id="ARBA00022722"/>
    </source>
</evidence>
<keyword evidence="7" id="KW-0227">DNA damage</keyword>
<proteinExistence type="inferred from homology"/>
<evidence type="ECO:0000256" key="7">
    <source>
        <dbReference type="ARBA" id="ARBA00022763"/>
    </source>
</evidence>
<dbReference type="SMART" id="SM00726">
    <property type="entry name" value="UIM"/>
    <property type="match status" value="2"/>
</dbReference>
<comment type="subcellular location">
    <subcellularLocation>
        <location evidence="2">Nucleus</location>
    </subcellularLocation>
</comment>
<dbReference type="FunFam" id="3.40.50.1010:FF:000025">
    <property type="entry name" value="DNA repair protein RAD2"/>
    <property type="match status" value="1"/>
</dbReference>